<dbReference type="RefSeq" id="WP_074795545.1">
    <property type="nucleotide sequence ID" value="NZ_FOVJ01000001.1"/>
</dbReference>
<evidence type="ECO:0000256" key="2">
    <source>
        <dbReference type="SAM" id="SignalP"/>
    </source>
</evidence>
<gene>
    <name evidence="3" type="ORF">SAMN05216386_0775</name>
</gene>
<organism evidence="3 4">
    <name type="scientific">Nitrosospira briensis</name>
    <dbReference type="NCBI Taxonomy" id="35799"/>
    <lineage>
        <taxon>Bacteria</taxon>
        <taxon>Pseudomonadati</taxon>
        <taxon>Pseudomonadota</taxon>
        <taxon>Betaproteobacteria</taxon>
        <taxon>Nitrosomonadales</taxon>
        <taxon>Nitrosomonadaceae</taxon>
        <taxon>Nitrosospira</taxon>
    </lineage>
</organism>
<evidence type="ECO:0000256" key="1">
    <source>
        <dbReference type="SAM" id="MobiDB-lite"/>
    </source>
</evidence>
<dbReference type="EMBL" id="FOVJ01000001">
    <property type="protein sequence ID" value="SFN39140.1"/>
    <property type="molecule type" value="Genomic_DNA"/>
</dbReference>
<protein>
    <recommendedName>
        <fullName evidence="5">Glycine-zipper containing OmpA-like membrane domain-containing protein</fullName>
    </recommendedName>
</protein>
<dbReference type="AlphaFoldDB" id="A0A1I4YNF9"/>
<keyword evidence="4" id="KW-1185">Reference proteome</keyword>
<evidence type="ECO:0000313" key="4">
    <source>
        <dbReference type="Proteomes" id="UP000183107"/>
    </source>
</evidence>
<evidence type="ECO:0008006" key="5">
    <source>
        <dbReference type="Google" id="ProtNLM"/>
    </source>
</evidence>
<dbReference type="OrthoDB" id="5573966at2"/>
<proteinExistence type="predicted"/>
<feature type="region of interest" description="Disordered" evidence="1">
    <location>
        <begin position="139"/>
        <end position="181"/>
    </location>
</feature>
<accession>A0A1I4YNF9</accession>
<evidence type="ECO:0000313" key="3">
    <source>
        <dbReference type="EMBL" id="SFN39140.1"/>
    </source>
</evidence>
<feature type="signal peptide" evidence="2">
    <location>
        <begin position="1"/>
        <end position="21"/>
    </location>
</feature>
<sequence>MSTIHKSAPFLLASSLLVSCASIPSGPSVMALPGTGKNFDQFRDDDAYCRLYAHEQIRGETPNRASIMSGVGTAAVGTGVGAAAGGAFGGGTGAAIGAGSGLLLGGLMGSNTASASGAIRQQRYDMGYTQCMYGKGHRVPISGQIMDNSGNRPSGTSTQPLPGAATPPPPPPGNPPPPPPQ</sequence>
<reference evidence="4" key="1">
    <citation type="submission" date="2016-10" db="EMBL/GenBank/DDBJ databases">
        <authorList>
            <person name="Varghese N."/>
        </authorList>
    </citation>
    <scope>NUCLEOTIDE SEQUENCE [LARGE SCALE GENOMIC DNA]</scope>
    <source>
        <strain evidence="4">Nsp8</strain>
    </source>
</reference>
<name>A0A1I4YNF9_9PROT</name>
<dbReference type="PROSITE" id="PS51257">
    <property type="entry name" value="PROKAR_LIPOPROTEIN"/>
    <property type="match status" value="1"/>
</dbReference>
<feature type="compositionally biased region" description="Pro residues" evidence="1">
    <location>
        <begin position="165"/>
        <end position="181"/>
    </location>
</feature>
<feature type="compositionally biased region" description="Polar residues" evidence="1">
    <location>
        <begin position="145"/>
        <end position="159"/>
    </location>
</feature>
<keyword evidence="2" id="KW-0732">Signal</keyword>
<feature type="chain" id="PRO_5010180378" description="Glycine-zipper containing OmpA-like membrane domain-containing protein" evidence="2">
    <location>
        <begin position="22"/>
        <end position="181"/>
    </location>
</feature>
<dbReference type="Proteomes" id="UP000183107">
    <property type="component" value="Unassembled WGS sequence"/>
</dbReference>